<feature type="domain" description="Carbohydrate kinase PfkB" evidence="7">
    <location>
        <begin position="53"/>
        <end position="337"/>
    </location>
</feature>
<dbReference type="GO" id="GO:0005524">
    <property type="term" value="F:ATP binding"/>
    <property type="evidence" value="ECO:0007669"/>
    <property type="project" value="UniProtKB-KW"/>
</dbReference>
<protein>
    <recommendedName>
        <fullName evidence="6">Phosphofructokinase</fullName>
    </recommendedName>
</protein>
<dbReference type="InterPro" id="IPR029056">
    <property type="entry name" value="Ribokinase-like"/>
</dbReference>
<proteinExistence type="inferred from homology"/>
<dbReference type="FunFam" id="3.40.1190.20:FF:000001">
    <property type="entry name" value="Phosphofructokinase"/>
    <property type="match status" value="1"/>
</dbReference>
<evidence type="ECO:0000256" key="3">
    <source>
        <dbReference type="ARBA" id="ARBA00022741"/>
    </source>
</evidence>
<evidence type="ECO:0000256" key="1">
    <source>
        <dbReference type="ARBA" id="ARBA00010688"/>
    </source>
</evidence>
<evidence type="ECO:0000256" key="4">
    <source>
        <dbReference type="ARBA" id="ARBA00022777"/>
    </source>
</evidence>
<name>A0A375J4H6_9BURK</name>
<evidence type="ECO:0000256" key="6">
    <source>
        <dbReference type="PIRNR" id="PIRNR000535"/>
    </source>
</evidence>
<dbReference type="InterPro" id="IPR002173">
    <property type="entry name" value="Carboh/pur_kinase_PfkB_CS"/>
</dbReference>
<dbReference type="PANTHER" id="PTHR46566:SF2">
    <property type="entry name" value="ATP-DEPENDENT 6-PHOSPHOFRUCTOKINASE ISOZYME 2"/>
    <property type="match status" value="1"/>
</dbReference>
<keyword evidence="4 8" id="KW-0418">Kinase</keyword>
<dbReference type="EMBL" id="OVTA01000037">
    <property type="protein sequence ID" value="SPS00064.1"/>
    <property type="molecule type" value="Genomic_DNA"/>
</dbReference>
<evidence type="ECO:0000259" key="7">
    <source>
        <dbReference type="Pfam" id="PF00294"/>
    </source>
</evidence>
<dbReference type="Pfam" id="PF00294">
    <property type="entry name" value="PfkB"/>
    <property type="match status" value="1"/>
</dbReference>
<keyword evidence="3" id="KW-0547">Nucleotide-binding</keyword>
<reference evidence="8 9" key="1">
    <citation type="submission" date="2018-01" db="EMBL/GenBank/DDBJ databases">
        <authorList>
            <person name="Gaut B.S."/>
            <person name="Morton B.R."/>
            <person name="Clegg M.T."/>
            <person name="Duvall M.R."/>
        </authorList>
    </citation>
    <scope>NUCLEOTIDE SEQUENCE [LARGE SCALE GENOMIC DNA]</scope>
    <source>
        <strain evidence="8">Cupriavidus taiwanensis cmp 52</strain>
    </source>
</reference>
<dbReference type="PANTHER" id="PTHR46566">
    <property type="entry name" value="1-PHOSPHOFRUCTOKINASE-RELATED"/>
    <property type="match status" value="1"/>
</dbReference>
<dbReference type="PROSITE" id="PS00583">
    <property type="entry name" value="PFKB_KINASES_1"/>
    <property type="match status" value="1"/>
</dbReference>
<evidence type="ECO:0000256" key="5">
    <source>
        <dbReference type="ARBA" id="ARBA00022840"/>
    </source>
</evidence>
<dbReference type="InterPro" id="IPR017583">
    <property type="entry name" value="Tagatose/fructose_Pkinase"/>
</dbReference>
<comment type="similarity">
    <text evidence="1 6">Belongs to the carbohydrate kinase PfkB family.</text>
</comment>
<dbReference type="NCBIfam" id="TIGR03168">
    <property type="entry name" value="1-PFK"/>
    <property type="match status" value="1"/>
</dbReference>
<accession>A0A375J4H6</accession>
<evidence type="ECO:0000313" key="9">
    <source>
        <dbReference type="Proteomes" id="UP000256805"/>
    </source>
</evidence>
<evidence type="ECO:0000256" key="2">
    <source>
        <dbReference type="ARBA" id="ARBA00022679"/>
    </source>
</evidence>
<keyword evidence="2 6" id="KW-0808">Transferase</keyword>
<gene>
    <name evidence="8" type="primary">pfkB</name>
    <name evidence="8" type="ORF">CBM2634_B140076</name>
</gene>
<dbReference type="AlphaFoldDB" id="A0A375J4H6"/>
<dbReference type="GO" id="GO:0005829">
    <property type="term" value="C:cytosol"/>
    <property type="evidence" value="ECO:0007669"/>
    <property type="project" value="TreeGrafter"/>
</dbReference>
<dbReference type="InterPro" id="IPR011611">
    <property type="entry name" value="PfkB_dom"/>
</dbReference>
<sequence>MPSRCSTSCRFRRCANRDVVPRMWRWRVKQQALIINLWMMTDILTITPNPAVDVATSIDRVADTRKLRCSEPRRDPGGGGINVARVIKRLGGDCIAVYLAGGATGMLLEQLLDAEGVPGVRLAIAGETRENFSVTEACTGRQFRFVLPGPNVARDEWERCIGQLEALADSPRYLVMSGSLPPGVPVDFYARLARTARARGTQIVVDTSGAALVSALTEGVTLVKPSLAELSELKGLPLHDEEAWRNAALEVVRDGRAHVVALTLGEHGALLVTADQTLRAPALPTPVSSAIGAGDSFLAAMVWALNRHASEKEAFHYALAAASATLLSAGTGLCQPADVDRKYREIAGRKPEAGVTLP</sequence>
<organism evidence="8 9">
    <name type="scientific">Cupriavidus taiwanensis</name>
    <dbReference type="NCBI Taxonomy" id="164546"/>
    <lineage>
        <taxon>Bacteria</taxon>
        <taxon>Pseudomonadati</taxon>
        <taxon>Pseudomonadota</taxon>
        <taxon>Betaproteobacteria</taxon>
        <taxon>Burkholderiales</taxon>
        <taxon>Burkholderiaceae</taxon>
        <taxon>Cupriavidus</taxon>
    </lineage>
</organism>
<dbReference type="CDD" id="cd01164">
    <property type="entry name" value="FruK_PfkB_like"/>
    <property type="match status" value="1"/>
</dbReference>
<dbReference type="Gene3D" id="3.40.1190.20">
    <property type="match status" value="1"/>
</dbReference>
<dbReference type="PIRSF" id="PIRSF000535">
    <property type="entry name" value="1PFK/6PFK/LacC"/>
    <property type="match status" value="1"/>
</dbReference>
<evidence type="ECO:0000313" key="8">
    <source>
        <dbReference type="EMBL" id="SPS00064.1"/>
    </source>
</evidence>
<dbReference type="Proteomes" id="UP000256805">
    <property type="component" value="Unassembled WGS sequence"/>
</dbReference>
<dbReference type="GO" id="GO:0003872">
    <property type="term" value="F:6-phosphofructokinase activity"/>
    <property type="evidence" value="ECO:0007669"/>
    <property type="project" value="TreeGrafter"/>
</dbReference>
<keyword evidence="5" id="KW-0067">ATP-binding</keyword>
<dbReference type="SUPFAM" id="SSF53613">
    <property type="entry name" value="Ribokinase-like"/>
    <property type="match status" value="1"/>
</dbReference>